<dbReference type="RefSeq" id="XP_033655385.1">
    <property type="nucleotide sequence ID" value="XM_033798049.1"/>
</dbReference>
<evidence type="ECO:0000313" key="3">
    <source>
        <dbReference type="EMBL" id="KAF2277846.1"/>
    </source>
</evidence>
<protein>
    <recommendedName>
        <fullName evidence="5">PPP4R2-domain-containing protein</fullName>
    </recommendedName>
</protein>
<evidence type="ECO:0008006" key="5">
    <source>
        <dbReference type="Google" id="ProtNLM"/>
    </source>
</evidence>
<keyword evidence="4" id="KW-1185">Reference proteome</keyword>
<comment type="similarity">
    <text evidence="1">Belongs to the PPP4R2 family.</text>
</comment>
<dbReference type="AlphaFoldDB" id="A0A6A6JQ88"/>
<name>A0A6A6JQ88_WESOR</name>
<dbReference type="GO" id="GO:0005737">
    <property type="term" value="C:cytoplasm"/>
    <property type="evidence" value="ECO:0007669"/>
    <property type="project" value="TreeGrafter"/>
</dbReference>
<dbReference type="Proteomes" id="UP000800097">
    <property type="component" value="Unassembled WGS sequence"/>
</dbReference>
<dbReference type="GO" id="GO:0030289">
    <property type="term" value="C:protein phosphatase 4 complex"/>
    <property type="evidence" value="ECO:0007669"/>
    <property type="project" value="InterPro"/>
</dbReference>
<evidence type="ECO:0000256" key="1">
    <source>
        <dbReference type="ARBA" id="ARBA00009207"/>
    </source>
</evidence>
<dbReference type="GeneID" id="54551224"/>
<dbReference type="GO" id="GO:0005634">
    <property type="term" value="C:nucleus"/>
    <property type="evidence" value="ECO:0007669"/>
    <property type="project" value="TreeGrafter"/>
</dbReference>
<feature type="region of interest" description="Disordered" evidence="2">
    <location>
        <begin position="1"/>
        <end position="24"/>
    </location>
</feature>
<evidence type="ECO:0000313" key="4">
    <source>
        <dbReference type="Proteomes" id="UP000800097"/>
    </source>
</evidence>
<feature type="compositionally biased region" description="Low complexity" evidence="2">
    <location>
        <begin position="59"/>
        <end position="71"/>
    </location>
</feature>
<feature type="region of interest" description="Disordered" evidence="2">
    <location>
        <begin position="42"/>
        <end position="106"/>
    </location>
</feature>
<accession>A0A6A6JQ88</accession>
<dbReference type="InterPro" id="IPR015267">
    <property type="entry name" value="PPP4R2"/>
</dbReference>
<organism evidence="3 4">
    <name type="scientific">Westerdykella ornata</name>
    <dbReference type="NCBI Taxonomy" id="318751"/>
    <lineage>
        <taxon>Eukaryota</taxon>
        <taxon>Fungi</taxon>
        <taxon>Dikarya</taxon>
        <taxon>Ascomycota</taxon>
        <taxon>Pezizomycotina</taxon>
        <taxon>Dothideomycetes</taxon>
        <taxon>Pleosporomycetidae</taxon>
        <taxon>Pleosporales</taxon>
        <taxon>Sporormiaceae</taxon>
        <taxon>Westerdykella</taxon>
    </lineage>
</organism>
<feature type="compositionally biased region" description="Basic and acidic residues" evidence="2">
    <location>
        <begin position="259"/>
        <end position="271"/>
    </location>
</feature>
<reference evidence="3" key="1">
    <citation type="journal article" date="2020" name="Stud. Mycol.">
        <title>101 Dothideomycetes genomes: a test case for predicting lifestyles and emergence of pathogens.</title>
        <authorList>
            <person name="Haridas S."/>
            <person name="Albert R."/>
            <person name="Binder M."/>
            <person name="Bloem J."/>
            <person name="Labutti K."/>
            <person name="Salamov A."/>
            <person name="Andreopoulos B."/>
            <person name="Baker S."/>
            <person name="Barry K."/>
            <person name="Bills G."/>
            <person name="Bluhm B."/>
            <person name="Cannon C."/>
            <person name="Castanera R."/>
            <person name="Culley D."/>
            <person name="Daum C."/>
            <person name="Ezra D."/>
            <person name="Gonzalez J."/>
            <person name="Henrissat B."/>
            <person name="Kuo A."/>
            <person name="Liang C."/>
            <person name="Lipzen A."/>
            <person name="Lutzoni F."/>
            <person name="Magnuson J."/>
            <person name="Mondo S."/>
            <person name="Nolan M."/>
            <person name="Ohm R."/>
            <person name="Pangilinan J."/>
            <person name="Park H.-J."/>
            <person name="Ramirez L."/>
            <person name="Alfaro M."/>
            <person name="Sun H."/>
            <person name="Tritt A."/>
            <person name="Yoshinaga Y."/>
            <person name="Zwiers L.-H."/>
            <person name="Turgeon B."/>
            <person name="Goodwin S."/>
            <person name="Spatafora J."/>
            <person name="Crous P."/>
            <person name="Grigoriev I."/>
        </authorList>
    </citation>
    <scope>NUCLEOTIDE SEQUENCE</scope>
    <source>
        <strain evidence="3">CBS 379.55</strain>
    </source>
</reference>
<dbReference type="OrthoDB" id="341898at2759"/>
<dbReference type="GO" id="GO:0019888">
    <property type="term" value="F:protein phosphatase regulator activity"/>
    <property type="evidence" value="ECO:0007669"/>
    <property type="project" value="InterPro"/>
</dbReference>
<feature type="compositionally biased region" description="Polar residues" evidence="2">
    <location>
        <begin position="249"/>
        <end position="258"/>
    </location>
</feature>
<feature type="compositionally biased region" description="Basic and acidic residues" evidence="2">
    <location>
        <begin position="282"/>
        <end position="300"/>
    </location>
</feature>
<dbReference type="PANTHER" id="PTHR16487:SF0">
    <property type="entry name" value="PROTEIN PHOSPHATASE 4 REGULATORY SUBUNIT 2-RELATED"/>
    <property type="match status" value="1"/>
</dbReference>
<feature type="compositionally biased region" description="Acidic residues" evidence="2">
    <location>
        <begin position="393"/>
        <end position="403"/>
    </location>
</feature>
<evidence type="ECO:0000256" key="2">
    <source>
        <dbReference type="SAM" id="MobiDB-lite"/>
    </source>
</evidence>
<feature type="compositionally biased region" description="Basic and acidic residues" evidence="2">
    <location>
        <begin position="332"/>
        <end position="362"/>
    </location>
</feature>
<sequence length="403" mass="43790">MASPQDLLARAAADGTFDTEDPDAWPRTLKYILHRLDENFNSFPKPVVPSNARSHSPLSNAASAGSSQQSHTSDKENAPPATLPRVPNSAFSGTPPPSQPESPNFPEEWITLCDAIRTSLTKNFSKYPPHTLQRLAELVLEPKKHYRFLPPYLRALDRVVSVTSSTTIFPFPHATLPTTAGFLNGTITPPQSTLGSDESLGGALLTPIPWLANRQATAESTEMVDAPRSAGRIETVAVVNGQLISQDDANSALSNPTQDHPKSPPLEHMESDQQGAGDTVQEEEHQQQEEEETPHARGPEEIGMEDTGPQRGSTPGRLDFEGAVGKPRSPRRSPDKNGEGETKDQDMGDGEELKNETVSEQEKMEEDAILQADVKDHEMQEVGQGKADKEKEEGDENAAAEAM</sequence>
<feature type="compositionally biased region" description="Basic and acidic residues" evidence="2">
    <location>
        <begin position="373"/>
        <end position="392"/>
    </location>
</feature>
<dbReference type="EMBL" id="ML986489">
    <property type="protein sequence ID" value="KAF2277846.1"/>
    <property type="molecule type" value="Genomic_DNA"/>
</dbReference>
<proteinExistence type="inferred from homology"/>
<gene>
    <name evidence="3" type="ORF">EI97DRAFT_431912</name>
</gene>
<feature type="region of interest" description="Disordered" evidence="2">
    <location>
        <begin position="249"/>
        <end position="403"/>
    </location>
</feature>
<dbReference type="PANTHER" id="PTHR16487">
    <property type="entry name" value="PPP4R2-RELATED PROTEIN"/>
    <property type="match status" value="1"/>
</dbReference>